<sequence length="285" mass="33064">MAKRYELSDASWEMIEDLITQDQKTGRPRNSDRLMLNGILWVLCSGAAWRDMPERFGPWSTVYQRFRDWRNRGTFDQMLKRLHIRLNEQGLIDLDIWMIDSTAVRATRASSGAGKKGGPEEPLDHALGRSRGGLTTKIHMLCDSNGIPLCFNLSGGQASDIAHAQPLLDQVQVPSGQRGRPRKRCRWLLADKGYDAEHLRRYCDRYRMQPVIPLRTMKRKPKPGLPRLFDKPKYRQRNIIERMFGWLKESRQIGTRYDKLAKSFGAMVSLACTMRCLRHYFSYTT</sequence>
<dbReference type="NCBIfam" id="NF033580">
    <property type="entry name" value="transpos_IS5_3"/>
    <property type="match status" value="1"/>
</dbReference>
<accession>A0A327MWG5</accession>
<proteinExistence type="predicted"/>
<dbReference type="PANTHER" id="PTHR30007:SF1">
    <property type="entry name" value="BLR1914 PROTEIN"/>
    <property type="match status" value="1"/>
</dbReference>
<feature type="region of interest" description="Disordered" evidence="1">
    <location>
        <begin position="109"/>
        <end position="129"/>
    </location>
</feature>
<protein>
    <submittedName>
        <fullName evidence="4">IS5 family transposase</fullName>
    </submittedName>
</protein>
<evidence type="ECO:0000259" key="2">
    <source>
        <dbReference type="Pfam" id="PF01609"/>
    </source>
</evidence>
<evidence type="ECO:0000313" key="5">
    <source>
        <dbReference type="Proteomes" id="UP000249493"/>
    </source>
</evidence>
<feature type="domain" description="Insertion element IS402-like" evidence="3">
    <location>
        <begin position="7"/>
        <end position="78"/>
    </location>
</feature>
<dbReference type="PANTHER" id="PTHR30007">
    <property type="entry name" value="PHP DOMAIN PROTEIN"/>
    <property type="match status" value="1"/>
</dbReference>
<feature type="domain" description="Transposase IS4-like" evidence="2">
    <location>
        <begin position="98"/>
        <end position="273"/>
    </location>
</feature>
<dbReference type="EMBL" id="QLIN01000010">
    <property type="protein sequence ID" value="RAI66476.1"/>
    <property type="molecule type" value="Genomic_DNA"/>
</dbReference>
<feature type="compositionally biased region" description="Basic and acidic residues" evidence="1">
    <location>
        <begin position="117"/>
        <end position="127"/>
    </location>
</feature>
<dbReference type="Proteomes" id="UP000249493">
    <property type="component" value="Unassembled WGS sequence"/>
</dbReference>
<dbReference type="AlphaFoldDB" id="A0A327MWG5"/>
<dbReference type="Pfam" id="PF01609">
    <property type="entry name" value="DDE_Tnp_1"/>
    <property type="match status" value="1"/>
</dbReference>
<name>A0A327MWG5_PSEFL</name>
<evidence type="ECO:0000313" key="4">
    <source>
        <dbReference type="EMBL" id="RAI66476.1"/>
    </source>
</evidence>
<dbReference type="Pfam" id="PF13340">
    <property type="entry name" value="DUF4096"/>
    <property type="match status" value="1"/>
</dbReference>
<dbReference type="InterPro" id="IPR025161">
    <property type="entry name" value="IS402-like_dom"/>
</dbReference>
<dbReference type="InterPro" id="IPR002559">
    <property type="entry name" value="Transposase_11"/>
</dbReference>
<organism evidence="4 5">
    <name type="scientific">Pseudomonas fluorescens</name>
    <dbReference type="NCBI Taxonomy" id="294"/>
    <lineage>
        <taxon>Bacteria</taxon>
        <taxon>Pseudomonadati</taxon>
        <taxon>Pseudomonadota</taxon>
        <taxon>Gammaproteobacteria</taxon>
        <taxon>Pseudomonadales</taxon>
        <taxon>Pseudomonadaceae</taxon>
        <taxon>Pseudomonas</taxon>
    </lineage>
</organism>
<gene>
    <name evidence="4" type="ORF">DOZ80_21765</name>
</gene>
<evidence type="ECO:0000259" key="3">
    <source>
        <dbReference type="Pfam" id="PF13340"/>
    </source>
</evidence>
<dbReference type="GO" id="GO:0006313">
    <property type="term" value="P:DNA transposition"/>
    <property type="evidence" value="ECO:0007669"/>
    <property type="project" value="InterPro"/>
</dbReference>
<dbReference type="GO" id="GO:0004803">
    <property type="term" value="F:transposase activity"/>
    <property type="evidence" value="ECO:0007669"/>
    <property type="project" value="InterPro"/>
</dbReference>
<comment type="caution">
    <text evidence="4">The sequence shown here is derived from an EMBL/GenBank/DDBJ whole genome shotgun (WGS) entry which is preliminary data.</text>
</comment>
<dbReference type="RefSeq" id="WP_111286357.1">
    <property type="nucleotide sequence ID" value="NZ_QLIN01000010.1"/>
</dbReference>
<dbReference type="GO" id="GO:0003677">
    <property type="term" value="F:DNA binding"/>
    <property type="evidence" value="ECO:0007669"/>
    <property type="project" value="InterPro"/>
</dbReference>
<reference evidence="4 5" key="1">
    <citation type="submission" date="2018-06" db="EMBL/GenBank/DDBJ databases">
        <authorList>
            <person name="Zhirakovskaya E."/>
        </authorList>
    </citation>
    <scope>NUCLEOTIDE SEQUENCE [LARGE SCALE GENOMIC DNA]</scope>
    <source>
        <strain evidence="4 5">LY3</strain>
    </source>
</reference>
<evidence type="ECO:0000256" key="1">
    <source>
        <dbReference type="SAM" id="MobiDB-lite"/>
    </source>
</evidence>